<evidence type="ECO:0000313" key="2">
    <source>
        <dbReference type="EMBL" id="CAJ2499818.1"/>
    </source>
</evidence>
<dbReference type="AlphaFoldDB" id="A0AAI8YCR9"/>
<dbReference type="Proteomes" id="UP001295740">
    <property type="component" value="Unassembled WGS sequence"/>
</dbReference>
<evidence type="ECO:0000313" key="3">
    <source>
        <dbReference type="Proteomes" id="UP001295740"/>
    </source>
</evidence>
<accession>A0AAI8YCR9</accession>
<dbReference type="EMBL" id="CAUWAG010000003">
    <property type="protein sequence ID" value="CAJ2499818.1"/>
    <property type="molecule type" value="Genomic_DNA"/>
</dbReference>
<name>A0AAI8YCR9_9PEZI</name>
<sequence>MFAALSSPLSVLVSYLHVGSKVPPQDLSSSLNVRKGMANTTNKLTCGFCGFISPQSGLGARAWTPYYRGVYCTGPGDDDPYLSGVGYHRHDSAENFVPPEAHQRFDDAGLDPLSLIAIRDINPPAPEISDAEKATYSWGFLFHDACWQLLEQASAPHKVDVKALWRILLSVPCASDLPNWGHNYGGLYLGVTNDSVRGEHFVLLGATSHLIIPSTFSDPFKVPELSDILARLRIDTEDTTAKQSEQRSVISLHDNPSTYDPFSALPFEIKEMLLTYVASKDAANLRLASREIAALGLSQYFFQSRFWPSHELGSVFDGFLLSPSERIGLGWKALFLEMKTRLKYNRVCLGERNRFRIWNQTLRPLVNAMDNIRALSELKGGQEWKSEVGSSEGLDWPSVKTSRNIDPEAYGEIRRREFRAEVVVPPIEVEAVHVSFAEFFGGRRYITGLRFSFGKDSDVEVGYISRALEETLHVEGGLKGFHSAVDECGFRALALHMGQHMTSEYLHWAGSPGTLSQVPARTSSAVGRIRASFDAFRMQSISILES</sequence>
<dbReference type="InterPro" id="IPR056021">
    <property type="entry name" value="DUF7600"/>
</dbReference>
<gene>
    <name evidence="2" type="ORF">KHLLAP_LOCUS286</name>
</gene>
<organism evidence="2 3">
    <name type="scientific">Anthostomella pinea</name>
    <dbReference type="NCBI Taxonomy" id="933095"/>
    <lineage>
        <taxon>Eukaryota</taxon>
        <taxon>Fungi</taxon>
        <taxon>Dikarya</taxon>
        <taxon>Ascomycota</taxon>
        <taxon>Pezizomycotina</taxon>
        <taxon>Sordariomycetes</taxon>
        <taxon>Xylariomycetidae</taxon>
        <taxon>Xylariales</taxon>
        <taxon>Xylariaceae</taxon>
        <taxon>Anthostomella</taxon>
    </lineage>
</organism>
<protein>
    <submittedName>
        <fullName evidence="2">Uu.00g026710.m01.CDS01</fullName>
    </submittedName>
</protein>
<proteinExistence type="predicted"/>
<keyword evidence="3" id="KW-1185">Reference proteome</keyword>
<evidence type="ECO:0000259" key="1">
    <source>
        <dbReference type="Pfam" id="PF24539"/>
    </source>
</evidence>
<dbReference type="Pfam" id="PF24539">
    <property type="entry name" value="DUF7600"/>
    <property type="match status" value="1"/>
</dbReference>
<comment type="caution">
    <text evidence="2">The sequence shown here is derived from an EMBL/GenBank/DDBJ whole genome shotgun (WGS) entry which is preliminary data.</text>
</comment>
<feature type="domain" description="DUF7600" evidence="1">
    <location>
        <begin position="393"/>
        <end position="544"/>
    </location>
</feature>
<reference evidence="2" key="1">
    <citation type="submission" date="2023-10" db="EMBL/GenBank/DDBJ databases">
        <authorList>
            <person name="Hackl T."/>
        </authorList>
    </citation>
    <scope>NUCLEOTIDE SEQUENCE</scope>
</reference>